<accession>A0ABT4I5G4</accession>
<evidence type="ECO:0000256" key="1">
    <source>
        <dbReference type="SAM" id="MobiDB-lite"/>
    </source>
</evidence>
<keyword evidence="2" id="KW-1133">Transmembrane helix</keyword>
<feature type="transmembrane region" description="Helical" evidence="2">
    <location>
        <begin position="786"/>
        <end position="804"/>
    </location>
</feature>
<feature type="region of interest" description="Disordered" evidence="1">
    <location>
        <begin position="842"/>
        <end position="906"/>
    </location>
</feature>
<feature type="transmembrane region" description="Helical" evidence="2">
    <location>
        <begin position="762"/>
        <end position="780"/>
    </location>
</feature>
<feature type="transmembrane region" description="Helical" evidence="2">
    <location>
        <begin position="596"/>
        <end position="616"/>
    </location>
</feature>
<evidence type="ECO:0000313" key="3">
    <source>
        <dbReference type="EMBL" id="MCZ0856470.1"/>
    </source>
</evidence>
<feature type="transmembrane region" description="Helical" evidence="2">
    <location>
        <begin position="484"/>
        <end position="517"/>
    </location>
</feature>
<dbReference type="EMBL" id="JAPTMY010000001">
    <property type="protein sequence ID" value="MCZ0856470.1"/>
    <property type="molecule type" value="Genomic_DNA"/>
</dbReference>
<feature type="compositionally biased region" description="Basic and acidic residues" evidence="1">
    <location>
        <begin position="896"/>
        <end position="906"/>
    </location>
</feature>
<feature type="transmembrane region" description="Helical" evidence="2">
    <location>
        <begin position="628"/>
        <end position="647"/>
    </location>
</feature>
<gene>
    <name evidence="3" type="ORF">OHJ16_00190</name>
</gene>
<reference evidence="3" key="1">
    <citation type="submission" date="2022-10" db="EMBL/GenBank/DDBJ databases">
        <title>Genome sequence of Actinomyces israelii ATCC 10048.</title>
        <authorList>
            <person name="Watt R.M."/>
            <person name="Tong W.M."/>
        </authorList>
    </citation>
    <scope>NUCLEOTIDE SEQUENCE</scope>
    <source>
        <strain evidence="3">ATCC 10048</strain>
    </source>
</reference>
<feature type="compositionally biased region" description="Gly residues" evidence="1">
    <location>
        <begin position="883"/>
        <end position="895"/>
    </location>
</feature>
<feature type="region of interest" description="Disordered" evidence="1">
    <location>
        <begin position="39"/>
        <end position="163"/>
    </location>
</feature>
<feature type="transmembrane region" description="Helical" evidence="2">
    <location>
        <begin position="736"/>
        <end position="755"/>
    </location>
</feature>
<feature type="transmembrane region" description="Helical" evidence="2">
    <location>
        <begin position="284"/>
        <end position="303"/>
    </location>
</feature>
<keyword evidence="2" id="KW-0472">Membrane</keyword>
<name>A0ABT4I5G4_9ACTO</name>
<feature type="compositionally biased region" description="Pro residues" evidence="1">
    <location>
        <begin position="143"/>
        <end position="156"/>
    </location>
</feature>
<feature type="transmembrane region" description="Helical" evidence="2">
    <location>
        <begin position="231"/>
        <end position="254"/>
    </location>
</feature>
<feature type="transmembrane region" description="Helical" evidence="2">
    <location>
        <begin position="205"/>
        <end position="224"/>
    </location>
</feature>
<dbReference type="RefSeq" id="WP_268916274.1">
    <property type="nucleotide sequence ID" value="NZ_JAPTMY010000001.1"/>
</dbReference>
<sequence>MSAPYYPGVQPPFGGELREILLRLDLMERKIDWIAQRVTAPERSAAAPEPAARPCARSETTAPVQPERPKKPAPETAAEPHGPATPEPASAIAEPPAAQGPAVPRPADVPRPAAVPPAAQHPAHAPRPQPTAAAATSVFGVYGPPPAGAQRPPSPIAPSTGWDRARSEGNIGRYLLSGAAAILVVLAAVSLIALVWSSIPDTIKVGFLMAAAAGLVVSGTAVARRSKRLQVAAATLTGTGGALGFVAVIGAVLLETGLPVFAAFGLMTLWSIVLLITARATSQIFTAVVSGLGTLVTIGFAAWHAGAHPDTASLIWPLVCLDVLALAAITAYLARSSTSMRLAPWFPATAVPAAIAALLLTPARTLAAENEPLCALLMLFPAALLGAQVLDAGPRIHRAGWQWVAGIDWALVGLVAVSAQLRLVGLQSLLHGGSGLSAPGGAEHRVLLDAGALGVPLLVAVASVLLLTVRTPQAWRAQVTSVHLAVAVVVGLASCFAQIRFFPVVVIMLAAALALYARQGQPTAVPVMAASGAAVLAGALQTDTVSRVCALAGLVLVPAGTAVLEQVLGRAPRALPDSGPPHEAGTGSMNARRDNLASASWLLAADLVVLLPVLLFQAMPSSETTTAVSALAGGVIAIALVRLGLVWSAPTPTALLTAALAGQRAGVDETTPTAPTPPAPLWGGYLALAVMGLVQLLCAMTVSALIWQLLLVAVALGAGTTAAWLLWPWLRRPAEALATAGLMSVLVWWSIRVLAGERMSGIILTVVLLATGAACIAAGFRLRATMLRHYGLVLVLVSVLKLAVMDIGSQSSVTRIIALGAAGLVCFGLSLAYNRIAADGNGSAPPARPAPPAGGPAAPPSVSPGSYGIAPQTGRPAAAEYGHAGGPTGPAGGAGRADDSRFQPPR</sequence>
<comment type="caution">
    <text evidence="3">The sequence shown here is derived from an EMBL/GenBank/DDBJ whole genome shotgun (WGS) entry which is preliminary data.</text>
</comment>
<feature type="compositionally biased region" description="Pro residues" evidence="1">
    <location>
        <begin position="103"/>
        <end position="115"/>
    </location>
</feature>
<dbReference type="PANTHER" id="PTHR48125">
    <property type="entry name" value="LP07818P1"/>
    <property type="match status" value="1"/>
</dbReference>
<feature type="transmembrane region" description="Helical" evidence="2">
    <location>
        <begin position="816"/>
        <end position="833"/>
    </location>
</feature>
<feature type="compositionally biased region" description="Pro residues" evidence="1">
    <location>
        <begin position="846"/>
        <end position="862"/>
    </location>
</feature>
<feature type="transmembrane region" description="Helical" evidence="2">
    <location>
        <begin position="682"/>
        <end position="702"/>
    </location>
</feature>
<feature type="compositionally biased region" description="Low complexity" evidence="1">
    <location>
        <begin position="41"/>
        <end position="59"/>
    </location>
</feature>
<feature type="transmembrane region" description="Helical" evidence="2">
    <location>
        <begin position="375"/>
        <end position="393"/>
    </location>
</feature>
<protein>
    <recommendedName>
        <fullName evidence="5">DUF2339 domain-containing protein</fullName>
    </recommendedName>
</protein>
<feature type="transmembrane region" description="Helical" evidence="2">
    <location>
        <begin position="450"/>
        <end position="472"/>
    </location>
</feature>
<feature type="transmembrane region" description="Helical" evidence="2">
    <location>
        <begin position="315"/>
        <end position="333"/>
    </location>
</feature>
<organism evidence="3 4">
    <name type="scientific">Actinomyces israelii</name>
    <dbReference type="NCBI Taxonomy" id="1659"/>
    <lineage>
        <taxon>Bacteria</taxon>
        <taxon>Bacillati</taxon>
        <taxon>Actinomycetota</taxon>
        <taxon>Actinomycetes</taxon>
        <taxon>Actinomycetales</taxon>
        <taxon>Actinomycetaceae</taxon>
        <taxon>Actinomyces</taxon>
    </lineage>
</organism>
<feature type="transmembrane region" description="Helical" evidence="2">
    <location>
        <begin position="405"/>
        <end position="430"/>
    </location>
</feature>
<keyword evidence="2" id="KW-0812">Transmembrane</keyword>
<feature type="transmembrane region" description="Helical" evidence="2">
    <location>
        <begin position="709"/>
        <end position="730"/>
    </location>
</feature>
<feature type="compositionally biased region" description="Low complexity" evidence="1">
    <location>
        <begin position="87"/>
        <end position="102"/>
    </location>
</feature>
<evidence type="ECO:0000256" key="2">
    <source>
        <dbReference type="SAM" id="Phobius"/>
    </source>
</evidence>
<feature type="transmembrane region" description="Helical" evidence="2">
    <location>
        <begin position="260"/>
        <end position="277"/>
    </location>
</feature>
<feature type="transmembrane region" description="Helical" evidence="2">
    <location>
        <begin position="174"/>
        <end position="199"/>
    </location>
</feature>
<evidence type="ECO:0000313" key="4">
    <source>
        <dbReference type="Proteomes" id="UP001072034"/>
    </source>
</evidence>
<feature type="transmembrane region" description="Helical" evidence="2">
    <location>
        <begin position="345"/>
        <end position="363"/>
    </location>
</feature>
<dbReference type="Proteomes" id="UP001072034">
    <property type="component" value="Unassembled WGS sequence"/>
</dbReference>
<feature type="transmembrane region" description="Helical" evidence="2">
    <location>
        <begin position="523"/>
        <end position="541"/>
    </location>
</feature>
<proteinExistence type="predicted"/>
<keyword evidence="4" id="KW-1185">Reference proteome</keyword>
<dbReference type="PANTHER" id="PTHR48125:SF10">
    <property type="entry name" value="OS12G0136300 PROTEIN"/>
    <property type="match status" value="1"/>
</dbReference>
<evidence type="ECO:0008006" key="5">
    <source>
        <dbReference type="Google" id="ProtNLM"/>
    </source>
</evidence>